<feature type="domain" description="BRCA2 OB1" evidence="1">
    <location>
        <begin position="109"/>
        <end position="230"/>
    </location>
</feature>
<dbReference type="GO" id="GO:0000724">
    <property type="term" value="P:double-strand break repair via homologous recombination"/>
    <property type="evidence" value="ECO:0007669"/>
    <property type="project" value="InterPro"/>
</dbReference>
<evidence type="ECO:0008006" key="5">
    <source>
        <dbReference type="Google" id="ProtNLM"/>
    </source>
</evidence>
<dbReference type="STRING" id="946122.A0A0C2XPM5"/>
<dbReference type="InterPro" id="IPR036315">
    <property type="entry name" value="BRCA2_hlx_sf"/>
</dbReference>
<proteinExistence type="predicted"/>
<dbReference type="EMBL" id="KN818222">
    <property type="protein sequence ID" value="KIL71541.1"/>
    <property type="molecule type" value="Genomic_DNA"/>
</dbReference>
<feature type="domain" description="Breast cancer type 2 susceptibility protein helical" evidence="2">
    <location>
        <begin position="50"/>
        <end position="104"/>
    </location>
</feature>
<dbReference type="HOGENOM" id="CLU_045563_0_0_1"/>
<dbReference type="InterPro" id="IPR015187">
    <property type="entry name" value="BRCA2_OB_1"/>
</dbReference>
<dbReference type="AlphaFoldDB" id="A0A0C2XPM5"/>
<dbReference type="GO" id="GO:0006355">
    <property type="term" value="P:regulation of DNA-templated transcription"/>
    <property type="evidence" value="ECO:0007669"/>
    <property type="project" value="TreeGrafter"/>
</dbReference>
<name>A0A0C2XPM5_AMAMK</name>
<dbReference type="Pfam" id="PF09169">
    <property type="entry name" value="BRCA-2_helical"/>
    <property type="match status" value="1"/>
</dbReference>
<dbReference type="PANTHER" id="PTHR11289:SF0">
    <property type="entry name" value="BREAST CANCER TYPE 2 SUSCEPTIBILITY PROTEIN"/>
    <property type="match status" value="1"/>
</dbReference>
<evidence type="ECO:0000259" key="1">
    <source>
        <dbReference type="Pfam" id="PF09103"/>
    </source>
</evidence>
<dbReference type="OrthoDB" id="21095at2759"/>
<dbReference type="SUPFAM" id="SSF50249">
    <property type="entry name" value="Nucleic acid-binding proteins"/>
    <property type="match status" value="2"/>
</dbReference>
<evidence type="ECO:0000259" key="2">
    <source>
        <dbReference type="Pfam" id="PF09169"/>
    </source>
</evidence>
<evidence type="ECO:0000313" key="3">
    <source>
        <dbReference type="EMBL" id="KIL71541.1"/>
    </source>
</evidence>
<keyword evidence="4" id="KW-1185">Reference proteome</keyword>
<dbReference type="PANTHER" id="PTHR11289">
    <property type="entry name" value="BREAST CANCER TYPE 2 SUSCEPTIBILITY PROTEIN BRCA2"/>
    <property type="match status" value="1"/>
</dbReference>
<dbReference type="SUPFAM" id="SSF81872">
    <property type="entry name" value="BRCA2 helical domain"/>
    <property type="match status" value="1"/>
</dbReference>
<organism evidence="3 4">
    <name type="scientific">Amanita muscaria (strain Koide BX008)</name>
    <dbReference type="NCBI Taxonomy" id="946122"/>
    <lineage>
        <taxon>Eukaryota</taxon>
        <taxon>Fungi</taxon>
        <taxon>Dikarya</taxon>
        <taxon>Basidiomycota</taxon>
        <taxon>Agaricomycotina</taxon>
        <taxon>Agaricomycetes</taxon>
        <taxon>Agaricomycetidae</taxon>
        <taxon>Agaricales</taxon>
        <taxon>Pluteineae</taxon>
        <taxon>Amanitaceae</taxon>
        <taxon>Amanita</taxon>
    </lineage>
</organism>
<reference evidence="3 4" key="1">
    <citation type="submission" date="2014-04" db="EMBL/GenBank/DDBJ databases">
        <title>Evolutionary Origins and Diversification of the Mycorrhizal Mutualists.</title>
        <authorList>
            <consortium name="DOE Joint Genome Institute"/>
            <consortium name="Mycorrhizal Genomics Consortium"/>
            <person name="Kohler A."/>
            <person name="Kuo A."/>
            <person name="Nagy L.G."/>
            <person name="Floudas D."/>
            <person name="Copeland A."/>
            <person name="Barry K.W."/>
            <person name="Cichocki N."/>
            <person name="Veneault-Fourrey C."/>
            <person name="LaButti K."/>
            <person name="Lindquist E.A."/>
            <person name="Lipzen A."/>
            <person name="Lundell T."/>
            <person name="Morin E."/>
            <person name="Murat C."/>
            <person name="Riley R."/>
            <person name="Ohm R."/>
            <person name="Sun H."/>
            <person name="Tunlid A."/>
            <person name="Henrissat B."/>
            <person name="Grigoriev I.V."/>
            <person name="Hibbett D.S."/>
            <person name="Martin F."/>
        </authorList>
    </citation>
    <scope>NUCLEOTIDE SEQUENCE [LARGE SCALE GENOMIC DNA]</scope>
    <source>
        <strain evidence="3 4">Koide BX008</strain>
    </source>
</reference>
<dbReference type="Pfam" id="PF09103">
    <property type="entry name" value="BRCA-2_OB1"/>
    <property type="match status" value="1"/>
</dbReference>
<sequence>MDASLIELTQITPSLAPFYSFNSSSEVDKSLGTLGAAAAFDELKRRGCSLASKSWVDNHWSLVLWKLSGMALLDPHQEKDQTRRKWCWSEVMRQLLYRYERELNQGKRPALRMVTTQDASAACPMVLCISDIFWSERGRTADGLASDRVPELEVTDGWYRLRAAVDTPMARAVGRGVIRIGRKIGVAGARLSSEKKEPSEVLEAYNNVKLLLSGNSSHLMPWHAKLGFQRMPFISTLHSLTTDGGCIAVLNALVTKVYPVAYFEFFEDGGQKRREGPRSEAEETKLYDKWKKGREQEACKLRSELDKRFNRFENYADRLISRAGTRFNPSDDESPPANIDELYDLLEDPTEASATVARLNPVEAGWLARHLHASIAKEKAKAGDDIESDLKKCYPPREVRSFRVVVVQDAWTRRRPANRVAQITVWDALGLCSEEGSTNVFQVGQKYLITNLIPTQQSAWMNHEPGSQIFLSTRRDSRWTRTQ</sequence>
<accession>A0A0C2XPM5</accession>
<gene>
    <name evidence="3" type="ORF">M378DRAFT_182937</name>
</gene>
<evidence type="ECO:0000313" key="4">
    <source>
        <dbReference type="Proteomes" id="UP000054549"/>
    </source>
</evidence>
<dbReference type="InterPro" id="IPR015525">
    <property type="entry name" value="BRCA2"/>
</dbReference>
<dbReference type="Gene3D" id="2.40.50.140">
    <property type="entry name" value="Nucleic acid-binding proteins"/>
    <property type="match status" value="3"/>
</dbReference>
<dbReference type="InParanoid" id="A0A0C2XPM5"/>
<dbReference type="InterPro" id="IPR015252">
    <property type="entry name" value="BRCA2_hlx"/>
</dbReference>
<protein>
    <recommendedName>
        <fullName evidence="5">BRCA2 OB1 domain-containing protein</fullName>
    </recommendedName>
</protein>
<dbReference type="InterPro" id="IPR012340">
    <property type="entry name" value="NA-bd_OB-fold"/>
</dbReference>
<dbReference type="Proteomes" id="UP000054549">
    <property type="component" value="Unassembled WGS sequence"/>
</dbReference>